<dbReference type="InterPro" id="IPR039420">
    <property type="entry name" value="WalR-like"/>
</dbReference>
<dbReference type="PROSITE" id="PS50110">
    <property type="entry name" value="RESPONSE_REGULATORY"/>
    <property type="match status" value="1"/>
</dbReference>
<dbReference type="InterPro" id="IPR016032">
    <property type="entry name" value="Sig_transdc_resp-reg_C-effctor"/>
</dbReference>
<feature type="modified residue" description="4-aspartylphosphate" evidence="3">
    <location>
        <position position="54"/>
    </location>
</feature>
<reference evidence="6 7" key="1">
    <citation type="submission" date="2022-01" db="EMBL/GenBank/DDBJ databases">
        <title>Mariniradius saccharolyticus sp. nov., isolated from sediment of a river.</title>
        <authorList>
            <person name="Liu H."/>
        </authorList>
    </citation>
    <scope>NUCLEOTIDE SEQUENCE [LARGE SCALE GENOMIC DNA]</scope>
    <source>
        <strain evidence="6 7">RY-2</strain>
    </source>
</reference>
<dbReference type="CDD" id="cd06170">
    <property type="entry name" value="LuxR_C_like"/>
    <property type="match status" value="1"/>
</dbReference>
<gene>
    <name evidence="6" type="ORF">L0U89_13400</name>
</gene>
<dbReference type="InterPro" id="IPR058245">
    <property type="entry name" value="NreC/VraR/RcsB-like_REC"/>
</dbReference>
<evidence type="ECO:0000313" key="6">
    <source>
        <dbReference type="EMBL" id="MCF1752064.1"/>
    </source>
</evidence>
<evidence type="ECO:0000259" key="5">
    <source>
        <dbReference type="PROSITE" id="PS50110"/>
    </source>
</evidence>
<sequence>MIRVAIYDDNPVRRDSLQTVLALQSDLECVGSYGHCGSILEDLKKARPDIILMDLEMPVVNGIEGIRLAKANFPEIKIIVQTAFDDDEKVFAALKAGAEGYILKSASVTQITQSIDEVSKGGASMSPSIAMKVIRYFGNDPGEKREDYQLTPKESMVLKKLADGLSYKMIADELGISYFTVNNHIKKIYEKLHVHSLGEAVAKAHRSKLI</sequence>
<dbReference type="SUPFAM" id="SSF52172">
    <property type="entry name" value="CheY-like"/>
    <property type="match status" value="1"/>
</dbReference>
<dbReference type="PRINTS" id="PR00038">
    <property type="entry name" value="HTHLUXR"/>
</dbReference>
<dbReference type="EMBL" id="JAKEVZ010000010">
    <property type="protein sequence ID" value="MCF1752064.1"/>
    <property type="molecule type" value="Genomic_DNA"/>
</dbReference>
<dbReference type="SUPFAM" id="SSF46894">
    <property type="entry name" value="C-terminal effector domain of the bipartite response regulators"/>
    <property type="match status" value="1"/>
</dbReference>
<keyword evidence="1 3" id="KW-0597">Phosphoprotein</keyword>
<feature type="domain" description="HTH luxR-type" evidence="4">
    <location>
        <begin position="143"/>
        <end position="208"/>
    </location>
</feature>
<dbReference type="Proteomes" id="UP001201449">
    <property type="component" value="Unassembled WGS sequence"/>
</dbReference>
<dbReference type="SMART" id="SM00421">
    <property type="entry name" value="HTH_LUXR"/>
    <property type="match status" value="1"/>
</dbReference>
<dbReference type="PANTHER" id="PTHR43214:SF43">
    <property type="entry name" value="TWO-COMPONENT RESPONSE REGULATOR"/>
    <property type="match status" value="1"/>
</dbReference>
<dbReference type="CDD" id="cd17535">
    <property type="entry name" value="REC_NarL-like"/>
    <property type="match status" value="1"/>
</dbReference>
<feature type="domain" description="Response regulatory" evidence="5">
    <location>
        <begin position="3"/>
        <end position="119"/>
    </location>
</feature>
<evidence type="ECO:0000259" key="4">
    <source>
        <dbReference type="PROSITE" id="PS50043"/>
    </source>
</evidence>
<organism evidence="6 7">
    <name type="scientific">Mariniradius sediminis</name>
    <dbReference type="NCBI Taxonomy" id="2909237"/>
    <lineage>
        <taxon>Bacteria</taxon>
        <taxon>Pseudomonadati</taxon>
        <taxon>Bacteroidota</taxon>
        <taxon>Cytophagia</taxon>
        <taxon>Cytophagales</taxon>
        <taxon>Cyclobacteriaceae</taxon>
        <taxon>Mariniradius</taxon>
    </lineage>
</organism>
<dbReference type="InterPro" id="IPR001789">
    <property type="entry name" value="Sig_transdc_resp-reg_receiver"/>
</dbReference>
<dbReference type="Pfam" id="PF00072">
    <property type="entry name" value="Response_reg"/>
    <property type="match status" value="1"/>
</dbReference>
<dbReference type="InterPro" id="IPR011006">
    <property type="entry name" value="CheY-like_superfamily"/>
</dbReference>
<dbReference type="SMART" id="SM00448">
    <property type="entry name" value="REC"/>
    <property type="match status" value="1"/>
</dbReference>
<dbReference type="Gene3D" id="3.40.50.2300">
    <property type="match status" value="1"/>
</dbReference>
<dbReference type="PROSITE" id="PS50043">
    <property type="entry name" value="HTH_LUXR_2"/>
    <property type="match status" value="1"/>
</dbReference>
<keyword evidence="2" id="KW-0238">DNA-binding</keyword>
<accession>A0ABS9BVH3</accession>
<name>A0ABS9BVH3_9BACT</name>
<dbReference type="InterPro" id="IPR000792">
    <property type="entry name" value="Tscrpt_reg_LuxR_C"/>
</dbReference>
<evidence type="ECO:0000256" key="2">
    <source>
        <dbReference type="ARBA" id="ARBA00023125"/>
    </source>
</evidence>
<evidence type="ECO:0000256" key="1">
    <source>
        <dbReference type="ARBA" id="ARBA00022553"/>
    </source>
</evidence>
<evidence type="ECO:0000313" key="7">
    <source>
        <dbReference type="Proteomes" id="UP001201449"/>
    </source>
</evidence>
<proteinExistence type="predicted"/>
<evidence type="ECO:0000256" key="3">
    <source>
        <dbReference type="PROSITE-ProRule" id="PRU00169"/>
    </source>
</evidence>
<dbReference type="Pfam" id="PF00196">
    <property type="entry name" value="GerE"/>
    <property type="match status" value="1"/>
</dbReference>
<dbReference type="PANTHER" id="PTHR43214">
    <property type="entry name" value="TWO-COMPONENT RESPONSE REGULATOR"/>
    <property type="match status" value="1"/>
</dbReference>
<keyword evidence="7" id="KW-1185">Reference proteome</keyword>
<comment type="caution">
    <text evidence="6">The sequence shown here is derived from an EMBL/GenBank/DDBJ whole genome shotgun (WGS) entry which is preliminary data.</text>
</comment>
<dbReference type="RefSeq" id="WP_234861987.1">
    <property type="nucleotide sequence ID" value="NZ_JAKEVZ010000010.1"/>
</dbReference>
<protein>
    <submittedName>
        <fullName evidence="6">Response regulator transcription factor</fullName>
    </submittedName>
</protein>